<feature type="transmembrane region" description="Helical" evidence="1">
    <location>
        <begin position="188"/>
        <end position="208"/>
    </location>
</feature>
<dbReference type="InterPro" id="IPR002656">
    <property type="entry name" value="Acyl_transf_3_dom"/>
</dbReference>
<reference evidence="3 4" key="1">
    <citation type="submission" date="2019-04" db="EMBL/GenBank/DDBJ databases">
        <title>In vitro growth and metabolic characteristics of meat-borne Lactobacillus algidus strains.</title>
        <authorList>
            <person name="Sade E."/>
            <person name="Per J."/>
            <person name="Tytti H."/>
            <person name="Johanna B.K."/>
        </authorList>
    </citation>
    <scope>NUCLEOTIDE SEQUENCE [LARGE SCALE GENOMIC DNA]</scope>
    <source>
        <strain evidence="3 4">LTS37-1</strain>
    </source>
</reference>
<comment type="caution">
    <text evidence="3">The sequence shown here is derived from an EMBL/GenBank/DDBJ whole genome shotgun (WGS) entry which is preliminary data.</text>
</comment>
<protein>
    <recommendedName>
        <fullName evidence="2">Acyltransferase 3 domain-containing protein</fullName>
    </recommendedName>
</protein>
<feature type="transmembrane region" description="Helical" evidence="1">
    <location>
        <begin position="154"/>
        <end position="176"/>
    </location>
</feature>
<gene>
    <name evidence="3" type="ORF">LABALGLTS371_06850</name>
</gene>
<name>A0A5C6M8N4_9LACO</name>
<keyword evidence="1" id="KW-0812">Transmembrane</keyword>
<keyword evidence="1" id="KW-1133">Transmembrane helix</keyword>
<feature type="transmembrane region" description="Helical" evidence="1">
    <location>
        <begin position="220"/>
        <end position="242"/>
    </location>
</feature>
<evidence type="ECO:0000256" key="1">
    <source>
        <dbReference type="SAM" id="Phobius"/>
    </source>
</evidence>
<feature type="transmembrane region" description="Helical" evidence="1">
    <location>
        <begin position="81"/>
        <end position="100"/>
    </location>
</feature>
<dbReference type="AlphaFoldDB" id="A0A5C6M8N4"/>
<sequence length="344" mass="39762">MSDKNFEERNTLIDLARPIAATMIIMIHFSEGSKILTAMSNSIDRLAVPFFMLITVYFTFKNTNVEQLTREELWKTVKKPINTLIHIWFFWTCCYLPLILIVERGQDTAHIIFLLIMSIVGGEPIFVGSWYLGALIICLSMLPMILPVIKIKGLYILSISILIILLSIETYNFWITGNGVLIDISNNINFEATFLVGFIWITTGLAIIKYNKSINFKINTIVIIFLVNLFMLLIEYGFAHVFHLMNSASLQIMLVPTVFWGFIVLLRLKQPKVNNDFLFFLQRISALMFFIQFGVREVFYMLKINGNGILTFIEALVIIIVISFLCIRIRDSKKMTQFINFFVR</sequence>
<feature type="domain" description="Acyltransferase 3" evidence="2">
    <location>
        <begin position="13"/>
        <end position="327"/>
    </location>
</feature>
<accession>A0A5C6M8N4</accession>
<feature type="transmembrane region" description="Helical" evidence="1">
    <location>
        <begin position="308"/>
        <end position="327"/>
    </location>
</feature>
<dbReference type="GO" id="GO:0016747">
    <property type="term" value="F:acyltransferase activity, transferring groups other than amino-acyl groups"/>
    <property type="evidence" value="ECO:0007669"/>
    <property type="project" value="InterPro"/>
</dbReference>
<dbReference type="RefSeq" id="WP_146302551.1">
    <property type="nucleotide sequence ID" value="NZ_JANXKU010000002.1"/>
</dbReference>
<dbReference type="EMBL" id="SRRQ01000004">
    <property type="protein sequence ID" value="TWW11170.1"/>
    <property type="molecule type" value="Genomic_DNA"/>
</dbReference>
<dbReference type="Pfam" id="PF01757">
    <property type="entry name" value="Acyl_transf_3"/>
    <property type="match status" value="1"/>
</dbReference>
<evidence type="ECO:0000313" key="3">
    <source>
        <dbReference type="EMBL" id="TWW11170.1"/>
    </source>
</evidence>
<evidence type="ECO:0000313" key="4">
    <source>
        <dbReference type="Proteomes" id="UP000321659"/>
    </source>
</evidence>
<evidence type="ECO:0000259" key="2">
    <source>
        <dbReference type="Pfam" id="PF01757"/>
    </source>
</evidence>
<dbReference type="Proteomes" id="UP000321659">
    <property type="component" value="Unassembled WGS sequence"/>
</dbReference>
<feature type="transmembrane region" description="Helical" evidence="1">
    <location>
        <begin position="112"/>
        <end position="142"/>
    </location>
</feature>
<feature type="transmembrane region" description="Helical" evidence="1">
    <location>
        <begin position="248"/>
        <end position="268"/>
    </location>
</feature>
<proteinExistence type="predicted"/>
<keyword evidence="1" id="KW-0472">Membrane</keyword>
<feature type="transmembrane region" description="Helical" evidence="1">
    <location>
        <begin position="280"/>
        <end position="302"/>
    </location>
</feature>
<organism evidence="3 4">
    <name type="scientific">Dellaglioa algida</name>
    <dbReference type="NCBI Taxonomy" id="105612"/>
    <lineage>
        <taxon>Bacteria</taxon>
        <taxon>Bacillati</taxon>
        <taxon>Bacillota</taxon>
        <taxon>Bacilli</taxon>
        <taxon>Lactobacillales</taxon>
        <taxon>Lactobacillaceae</taxon>
        <taxon>Dellaglioa</taxon>
    </lineage>
</organism>